<dbReference type="AlphaFoldDB" id="A0A8I0P3N1"/>
<gene>
    <name evidence="6" type="ORF">H4687_005195</name>
</gene>
<protein>
    <recommendedName>
        <fullName evidence="2">Thymidylate kinase</fullName>
    </recommendedName>
</protein>
<evidence type="ECO:0000256" key="4">
    <source>
        <dbReference type="ARBA" id="ARBA00022840"/>
    </source>
</evidence>
<reference evidence="6 7" key="1">
    <citation type="submission" date="2020-10" db="EMBL/GenBank/DDBJ databases">
        <title>Sequencing the genomes of 1000 actinobacteria strains.</title>
        <authorList>
            <person name="Klenk H.-P."/>
        </authorList>
    </citation>
    <scope>NUCLEOTIDE SEQUENCE [LARGE SCALE GENOMIC DNA]</scope>
    <source>
        <strain evidence="6 7">DSM 41803</strain>
    </source>
</reference>
<organism evidence="6 7">
    <name type="scientific">Streptomyces stelliscabiei</name>
    <dbReference type="NCBI Taxonomy" id="146820"/>
    <lineage>
        <taxon>Bacteria</taxon>
        <taxon>Bacillati</taxon>
        <taxon>Actinomycetota</taxon>
        <taxon>Actinomycetes</taxon>
        <taxon>Kitasatosporales</taxon>
        <taxon>Streptomycetaceae</taxon>
        <taxon>Streptomyces</taxon>
    </lineage>
</organism>
<dbReference type="GO" id="GO:0005524">
    <property type="term" value="F:ATP binding"/>
    <property type="evidence" value="ECO:0007669"/>
    <property type="project" value="UniProtKB-KW"/>
</dbReference>
<feature type="domain" description="Thymidylate kinase-like" evidence="5">
    <location>
        <begin position="9"/>
        <end position="197"/>
    </location>
</feature>
<evidence type="ECO:0000256" key="3">
    <source>
        <dbReference type="ARBA" id="ARBA00022741"/>
    </source>
</evidence>
<comment type="caution">
    <text evidence="6">The sequence shown here is derived from an EMBL/GenBank/DDBJ whole genome shotgun (WGS) entry which is preliminary data.</text>
</comment>
<dbReference type="GO" id="GO:0005737">
    <property type="term" value="C:cytoplasm"/>
    <property type="evidence" value="ECO:0007669"/>
    <property type="project" value="TreeGrafter"/>
</dbReference>
<keyword evidence="6" id="KW-0418">Kinase</keyword>
<keyword evidence="4" id="KW-0067">ATP-binding</keyword>
<dbReference type="GO" id="GO:0006227">
    <property type="term" value="P:dUDP biosynthetic process"/>
    <property type="evidence" value="ECO:0007669"/>
    <property type="project" value="TreeGrafter"/>
</dbReference>
<evidence type="ECO:0000256" key="1">
    <source>
        <dbReference type="ARBA" id="ARBA00009776"/>
    </source>
</evidence>
<dbReference type="Gene3D" id="3.40.50.300">
    <property type="entry name" value="P-loop containing nucleotide triphosphate hydrolases"/>
    <property type="match status" value="1"/>
</dbReference>
<evidence type="ECO:0000313" key="6">
    <source>
        <dbReference type="EMBL" id="MBE1599066.1"/>
    </source>
</evidence>
<accession>A0A8I0P3N1</accession>
<dbReference type="PANTHER" id="PTHR10344:SF4">
    <property type="entry name" value="UMP-CMP KINASE 2, MITOCHONDRIAL"/>
    <property type="match status" value="1"/>
</dbReference>
<dbReference type="GO" id="GO:0006233">
    <property type="term" value="P:dTDP biosynthetic process"/>
    <property type="evidence" value="ECO:0007669"/>
    <property type="project" value="TreeGrafter"/>
</dbReference>
<evidence type="ECO:0000256" key="2">
    <source>
        <dbReference type="ARBA" id="ARBA00017144"/>
    </source>
</evidence>
<dbReference type="EMBL" id="JADBGF010000001">
    <property type="protein sequence ID" value="MBE1599066.1"/>
    <property type="molecule type" value="Genomic_DNA"/>
</dbReference>
<name>A0A8I0P3N1_9ACTN</name>
<keyword evidence="3" id="KW-0547">Nucleotide-binding</keyword>
<proteinExistence type="inferred from homology"/>
<dbReference type="SUPFAM" id="SSF52540">
    <property type="entry name" value="P-loop containing nucleoside triphosphate hydrolases"/>
    <property type="match status" value="1"/>
</dbReference>
<evidence type="ECO:0000259" key="5">
    <source>
        <dbReference type="Pfam" id="PF02223"/>
    </source>
</evidence>
<sequence length="209" mass="23163">MSHPLLLSIDGIDGSGKSTQVGRVAAALSAAGVRAETAVVEAFGARTVNTLAEQLTGDPHAYHPAIPVELREWVFACDIAYFTKTRFPPLFDEGITVVWDRGPLSYQASAVAYDGLSDWVGRAQSLYPRPHRTYLLDLPADTAVRRLKERAGKRQRTDESVDLLRRVQEHMLVMAKNRPDVVVLDATRDPDEITAQILRDWLTSRPTAD</sequence>
<dbReference type="OrthoDB" id="9774907at2"/>
<keyword evidence="7" id="KW-1185">Reference proteome</keyword>
<dbReference type="Pfam" id="PF02223">
    <property type="entry name" value="Thymidylate_kin"/>
    <property type="match status" value="1"/>
</dbReference>
<dbReference type="GO" id="GO:0004798">
    <property type="term" value="F:dTMP kinase activity"/>
    <property type="evidence" value="ECO:0007669"/>
    <property type="project" value="TreeGrafter"/>
</dbReference>
<dbReference type="CDD" id="cd01672">
    <property type="entry name" value="TMPK"/>
    <property type="match status" value="1"/>
</dbReference>
<dbReference type="GeneID" id="86829751"/>
<dbReference type="InterPro" id="IPR027417">
    <property type="entry name" value="P-loop_NTPase"/>
</dbReference>
<comment type="similarity">
    <text evidence="1">Belongs to the thymidylate kinase family.</text>
</comment>
<dbReference type="PANTHER" id="PTHR10344">
    <property type="entry name" value="THYMIDYLATE KINASE"/>
    <property type="match status" value="1"/>
</dbReference>
<evidence type="ECO:0000313" key="7">
    <source>
        <dbReference type="Proteomes" id="UP000629287"/>
    </source>
</evidence>
<keyword evidence="6" id="KW-0808">Transferase</keyword>
<dbReference type="Proteomes" id="UP000629287">
    <property type="component" value="Unassembled WGS sequence"/>
</dbReference>
<dbReference type="GO" id="GO:0006235">
    <property type="term" value="P:dTTP biosynthetic process"/>
    <property type="evidence" value="ECO:0007669"/>
    <property type="project" value="TreeGrafter"/>
</dbReference>
<dbReference type="RefSeq" id="WP_046914418.1">
    <property type="nucleotide sequence ID" value="NZ_JADBGF010000001.1"/>
</dbReference>
<dbReference type="InterPro" id="IPR039430">
    <property type="entry name" value="Thymidylate_kin-like_dom"/>
</dbReference>